<reference evidence="3" key="1">
    <citation type="journal article" date="2014" name="Int. J. Syst. Evol. Microbiol.">
        <title>Complete genome sequence of Corynebacterium casei LMG S-19264T (=DSM 44701T), isolated from a smear-ripened cheese.</title>
        <authorList>
            <consortium name="US DOE Joint Genome Institute (JGI-PGF)"/>
            <person name="Walter F."/>
            <person name="Albersmeier A."/>
            <person name="Kalinowski J."/>
            <person name="Ruckert C."/>
        </authorList>
    </citation>
    <scope>NUCLEOTIDE SEQUENCE</scope>
    <source>
        <strain evidence="3">CGMCC 1.15371</strain>
    </source>
</reference>
<keyword evidence="4" id="KW-1185">Reference proteome</keyword>
<feature type="domain" description="VanZ-like" evidence="2">
    <location>
        <begin position="20"/>
        <end position="140"/>
    </location>
</feature>
<dbReference type="RefSeq" id="WP_188694468.1">
    <property type="nucleotide sequence ID" value="NZ_BMIR01000011.1"/>
</dbReference>
<feature type="transmembrane region" description="Helical" evidence="1">
    <location>
        <begin position="68"/>
        <end position="89"/>
    </location>
</feature>
<keyword evidence="1" id="KW-0812">Transmembrane</keyword>
<dbReference type="AlphaFoldDB" id="A0A8J2YIV2"/>
<proteinExistence type="predicted"/>
<feature type="transmembrane region" description="Helical" evidence="1">
    <location>
        <begin position="123"/>
        <end position="144"/>
    </location>
</feature>
<evidence type="ECO:0000259" key="2">
    <source>
        <dbReference type="Pfam" id="PF04892"/>
    </source>
</evidence>
<dbReference type="PANTHER" id="PTHR36834:SF1">
    <property type="entry name" value="INTEGRAL MEMBRANE PROTEIN"/>
    <property type="match status" value="1"/>
</dbReference>
<sequence length="154" mass="18334">MEETYLLVRRRVKRFCAGIFFTYLLILVYLTLFTYNYYVYGKSFNLVFFDSIKLMLDSGNIWLIMKNILGNVVLFFPFGFLAPTLFYFLRSFSNCFFISLFTSALIEICQYEFAERIFDVDDIVLNTAGAILGWIVFKLVYKLYALFFKKIVRR</sequence>
<comment type="caution">
    <text evidence="3">The sequence shown here is derived from an EMBL/GenBank/DDBJ whole genome shotgun (WGS) entry which is preliminary data.</text>
</comment>
<name>A0A8J2YIV2_9BACL</name>
<evidence type="ECO:0000313" key="4">
    <source>
        <dbReference type="Proteomes" id="UP000628775"/>
    </source>
</evidence>
<dbReference type="Proteomes" id="UP000628775">
    <property type="component" value="Unassembled WGS sequence"/>
</dbReference>
<evidence type="ECO:0000313" key="3">
    <source>
        <dbReference type="EMBL" id="GGE45284.1"/>
    </source>
</evidence>
<keyword evidence="1" id="KW-0472">Membrane</keyword>
<evidence type="ECO:0000256" key="1">
    <source>
        <dbReference type="SAM" id="Phobius"/>
    </source>
</evidence>
<dbReference type="InterPro" id="IPR006976">
    <property type="entry name" value="VanZ-like"/>
</dbReference>
<reference evidence="3" key="2">
    <citation type="submission" date="2020-09" db="EMBL/GenBank/DDBJ databases">
        <authorList>
            <person name="Sun Q."/>
            <person name="Zhou Y."/>
        </authorList>
    </citation>
    <scope>NUCLEOTIDE SEQUENCE</scope>
    <source>
        <strain evidence="3">CGMCC 1.15371</strain>
    </source>
</reference>
<dbReference type="EMBL" id="BMIR01000011">
    <property type="protein sequence ID" value="GGE45284.1"/>
    <property type="molecule type" value="Genomic_DNA"/>
</dbReference>
<dbReference type="Pfam" id="PF04892">
    <property type="entry name" value="VanZ"/>
    <property type="match status" value="1"/>
</dbReference>
<protein>
    <recommendedName>
        <fullName evidence="2">VanZ-like domain-containing protein</fullName>
    </recommendedName>
</protein>
<gene>
    <name evidence="3" type="ORF">GCM10011391_25140</name>
</gene>
<dbReference type="InterPro" id="IPR053150">
    <property type="entry name" value="Teicoplanin_resist-assoc"/>
</dbReference>
<dbReference type="PANTHER" id="PTHR36834">
    <property type="entry name" value="MEMBRANE PROTEIN-RELATED"/>
    <property type="match status" value="1"/>
</dbReference>
<keyword evidence="1" id="KW-1133">Transmembrane helix</keyword>
<feature type="transmembrane region" description="Helical" evidence="1">
    <location>
        <begin position="12"/>
        <end position="31"/>
    </location>
</feature>
<accession>A0A8J2YIV2</accession>
<organism evidence="3 4">
    <name type="scientific">Pullulanibacillus camelliae</name>
    <dbReference type="NCBI Taxonomy" id="1707096"/>
    <lineage>
        <taxon>Bacteria</taxon>
        <taxon>Bacillati</taxon>
        <taxon>Bacillota</taxon>
        <taxon>Bacilli</taxon>
        <taxon>Bacillales</taxon>
        <taxon>Sporolactobacillaceae</taxon>
        <taxon>Pullulanibacillus</taxon>
    </lineage>
</organism>